<feature type="non-terminal residue" evidence="1">
    <location>
        <position position="330"/>
    </location>
</feature>
<dbReference type="EMBL" id="CAJVPM010020202">
    <property type="protein sequence ID" value="CAG8633739.1"/>
    <property type="molecule type" value="Genomic_DNA"/>
</dbReference>
<dbReference type="Proteomes" id="UP000789860">
    <property type="component" value="Unassembled WGS sequence"/>
</dbReference>
<evidence type="ECO:0000313" key="1">
    <source>
        <dbReference type="EMBL" id="CAG8633739.1"/>
    </source>
</evidence>
<keyword evidence="2" id="KW-1185">Reference proteome</keyword>
<comment type="caution">
    <text evidence="1">The sequence shown here is derived from an EMBL/GenBank/DDBJ whole genome shotgun (WGS) entry which is preliminary data.</text>
</comment>
<accession>A0ACA9N4A0</accession>
<gene>
    <name evidence="1" type="ORF">SCALOS_LOCUS8064</name>
</gene>
<name>A0ACA9N4A0_9GLOM</name>
<protein>
    <submittedName>
        <fullName evidence="1">3284_t:CDS:1</fullName>
    </submittedName>
</protein>
<sequence length="330" mass="38625">VWLRIEKYNLEFLPANTFEEVSKETEKQFLDNSILGYSTVRFVPKGLKGKMRRIINLKRVQNKVPGKRGQEKSVNTVLRDTFQVLTFEKVDMLSSDKKSYGLGGSVFNFNEIYELDVQCCFESIDQDQVLGIVKDVLKERDYAIHKYDMVCQKGSAVRALHNYYANSTYDFPDFPTFARELAQKRSNSIFVDRVREWYRNKEDILDLLEKHIKCNLIKIRDKSYRQCTGISQGSVVSTLLCRLAPEQLTFYYREMEWEVLPFVKHDDGVMLRFLDDFLYISTDKEKVERFITAMHKGHPKVKCVINREKSLTNLDIIIDGESIEKLSNTL</sequence>
<organism evidence="1 2">
    <name type="scientific">Scutellospora calospora</name>
    <dbReference type="NCBI Taxonomy" id="85575"/>
    <lineage>
        <taxon>Eukaryota</taxon>
        <taxon>Fungi</taxon>
        <taxon>Fungi incertae sedis</taxon>
        <taxon>Mucoromycota</taxon>
        <taxon>Glomeromycotina</taxon>
        <taxon>Glomeromycetes</taxon>
        <taxon>Diversisporales</taxon>
        <taxon>Gigasporaceae</taxon>
        <taxon>Scutellospora</taxon>
    </lineage>
</organism>
<feature type="non-terminal residue" evidence="1">
    <location>
        <position position="1"/>
    </location>
</feature>
<proteinExistence type="predicted"/>
<reference evidence="1" key="1">
    <citation type="submission" date="2021-06" db="EMBL/GenBank/DDBJ databases">
        <authorList>
            <person name="Kallberg Y."/>
            <person name="Tangrot J."/>
            <person name="Rosling A."/>
        </authorList>
    </citation>
    <scope>NUCLEOTIDE SEQUENCE</scope>
    <source>
        <strain evidence="1">AU212A</strain>
    </source>
</reference>
<evidence type="ECO:0000313" key="2">
    <source>
        <dbReference type="Proteomes" id="UP000789860"/>
    </source>
</evidence>